<dbReference type="Proteomes" id="UP001319846">
    <property type="component" value="Unassembled WGS sequence"/>
</dbReference>
<comment type="caution">
    <text evidence="1">The sequence shown here is derived from an EMBL/GenBank/DDBJ whole genome shotgun (WGS) entry which is preliminary data.</text>
</comment>
<gene>
    <name evidence="1" type="ORF">HW452_04660</name>
</gene>
<organism evidence="1 2">
    <name type="scientific">Vreelandella aquamarina</name>
    <dbReference type="NCBI Taxonomy" id="77097"/>
    <lineage>
        <taxon>Bacteria</taxon>
        <taxon>Pseudomonadati</taxon>
        <taxon>Pseudomonadota</taxon>
        <taxon>Gammaproteobacteria</taxon>
        <taxon>Oceanospirillales</taxon>
        <taxon>Halomonadaceae</taxon>
        <taxon>Vreelandella</taxon>
    </lineage>
</organism>
<evidence type="ECO:0000313" key="1">
    <source>
        <dbReference type="EMBL" id="MBZ5486814.1"/>
    </source>
</evidence>
<protein>
    <submittedName>
        <fullName evidence="1">Histidine-type phosphatase</fullName>
    </submittedName>
</protein>
<dbReference type="EMBL" id="JABYQT010000002">
    <property type="protein sequence ID" value="MBZ5486814.1"/>
    <property type="molecule type" value="Genomic_DNA"/>
</dbReference>
<proteinExistence type="predicted"/>
<sequence>MQALTNRYLGAAAFAAGWLATTPALATQAINAADDTHYSTKTPYRYIPTEFTPAPPGYRPTLVQFVGRHGSRHLSSAKYDKTLFELLSIAEERGQLTEAGRTLKQEIAQLIAVQEDVYGELSILGGEELHAIGERLAERFPEIFEKGRPIIAHATYKDRTPQSRDHFLSGLQSALGEATPPIDARQYAKGRDPYLRPYDLASRYRDYKSSGEWQAVIDAYLDQRSETDAFARDIIGQFIDDELFAELERGELALEDAKGRVALATPTDAANNLYQLYIISPNIEREGEFDFGRYFSEEQLAWYEDLDLMETFYAKGPSLTSSNLPREIAAPMVKELITSTDEALAQKSASGIFNFSHAELIMPLAAYLEIEGADESQDDPAQVSATWNGKAITAMAANIQWVLYQNDGGDDTLVKMLHNEREIAFPLPTEHYPYYDWESVKTYYADKVNQSGIALDNTLDDDIEALKNDF</sequence>
<evidence type="ECO:0000313" key="2">
    <source>
        <dbReference type="Proteomes" id="UP001319846"/>
    </source>
</evidence>
<reference evidence="1" key="1">
    <citation type="submission" date="2020-06" db="EMBL/GenBank/DDBJ databases">
        <title>Whole Genome Sequence of Halomonas aquamarina MB598.</title>
        <authorList>
            <person name="Pervaiz M."/>
            <person name="Fariq A."/>
            <person name="Yasmin A."/>
            <person name="Welch M."/>
        </authorList>
    </citation>
    <scope>NUCLEOTIDE SEQUENCE</scope>
    <source>
        <strain evidence="1">MB598</strain>
    </source>
</reference>
<accession>A0ACC5VSW0</accession>
<name>A0ACC5VSW0_9GAMM</name>
<keyword evidence="2" id="KW-1185">Reference proteome</keyword>